<feature type="signal peptide" evidence="3">
    <location>
        <begin position="1"/>
        <end position="27"/>
    </location>
</feature>
<evidence type="ECO:0000256" key="2">
    <source>
        <dbReference type="SAM" id="Phobius"/>
    </source>
</evidence>
<proteinExistence type="predicted"/>
<organism evidence="4 5">
    <name type="scientific">Myceligenerans pegani</name>
    <dbReference type="NCBI Taxonomy" id="2776917"/>
    <lineage>
        <taxon>Bacteria</taxon>
        <taxon>Bacillati</taxon>
        <taxon>Actinomycetota</taxon>
        <taxon>Actinomycetes</taxon>
        <taxon>Micrococcales</taxon>
        <taxon>Promicromonosporaceae</taxon>
        <taxon>Myceligenerans</taxon>
    </lineage>
</organism>
<sequence>MSRIRHLITLALAVIAAVLSAPTAAAAAADGEDVKYYVVQDKGDAEPEFLFEIAQRYLGDGERYTEIFELNEGRVQPDGTTVTTPEVLLPGWILLMPDDAEGDGIRTGPLLEVTPPAAEPGGAPGTGEQGATAPGATDAAAPDAGDDGAGPAGWLVPALITLGALLVTGGLAAGVVLLLRRRRAGRTAEPFDDSLLRTDTSSAWMTDRALRVLVAACERGGIEVPVLTAVFIEGPAMRLRLQNPHDSAPAPWIAGDGGTTWTAQIARLQAEPASDGQLGGFSRLVTLGVGESGRVMIDFARARGIISLDGSTRARHEALRRWLGELTSNPWSGSPRVVMVGNGLPQQETAEHVAGLEQVVPELVLGEGGVLVLSQAPVAAQQELLNSRFADPRFSWVVIVLGQVPVARWRFTARDDGWLRSDFLPDVRFDEQTAVRRVDQR</sequence>
<keyword evidence="2" id="KW-0812">Transmembrane</keyword>
<protein>
    <recommendedName>
        <fullName evidence="6">LysM domain-containing protein</fullName>
    </recommendedName>
</protein>
<name>A0ABR9N1V3_9MICO</name>
<dbReference type="RefSeq" id="WP_192863812.1">
    <property type="nucleotide sequence ID" value="NZ_JADAQT010000098.1"/>
</dbReference>
<evidence type="ECO:0008006" key="6">
    <source>
        <dbReference type="Google" id="ProtNLM"/>
    </source>
</evidence>
<evidence type="ECO:0000313" key="4">
    <source>
        <dbReference type="EMBL" id="MBE1877256.1"/>
    </source>
</evidence>
<reference evidence="4 5" key="1">
    <citation type="submission" date="2020-10" db="EMBL/GenBank/DDBJ databases">
        <title>Myceligenerans pegani sp. nov., an endophytic actinomycete isolated from Peganum harmala L. in Xinjiang, China.</title>
        <authorList>
            <person name="Xin L."/>
        </authorList>
    </citation>
    <scope>NUCLEOTIDE SEQUENCE [LARGE SCALE GENOMIC DNA]</scope>
    <source>
        <strain evidence="4 5">TRM65318</strain>
    </source>
</reference>
<keyword evidence="5" id="KW-1185">Reference proteome</keyword>
<keyword evidence="2" id="KW-1133">Transmembrane helix</keyword>
<dbReference type="Proteomes" id="UP000625527">
    <property type="component" value="Unassembled WGS sequence"/>
</dbReference>
<evidence type="ECO:0000313" key="5">
    <source>
        <dbReference type="Proteomes" id="UP000625527"/>
    </source>
</evidence>
<keyword evidence="3" id="KW-0732">Signal</keyword>
<keyword evidence="2" id="KW-0472">Membrane</keyword>
<feature type="region of interest" description="Disordered" evidence="1">
    <location>
        <begin position="113"/>
        <end position="146"/>
    </location>
</feature>
<comment type="caution">
    <text evidence="4">The sequence shown here is derived from an EMBL/GenBank/DDBJ whole genome shotgun (WGS) entry which is preliminary data.</text>
</comment>
<gene>
    <name evidence="4" type="ORF">IHE71_16310</name>
</gene>
<feature type="transmembrane region" description="Helical" evidence="2">
    <location>
        <begin position="154"/>
        <end position="179"/>
    </location>
</feature>
<accession>A0ABR9N1V3</accession>
<feature type="compositionally biased region" description="Low complexity" evidence="1">
    <location>
        <begin position="129"/>
        <end position="143"/>
    </location>
</feature>
<dbReference type="EMBL" id="JADAQT010000098">
    <property type="protein sequence ID" value="MBE1877256.1"/>
    <property type="molecule type" value="Genomic_DNA"/>
</dbReference>
<evidence type="ECO:0000256" key="1">
    <source>
        <dbReference type="SAM" id="MobiDB-lite"/>
    </source>
</evidence>
<feature type="chain" id="PRO_5045717297" description="LysM domain-containing protein" evidence="3">
    <location>
        <begin position="28"/>
        <end position="441"/>
    </location>
</feature>
<evidence type="ECO:0000256" key="3">
    <source>
        <dbReference type="SAM" id="SignalP"/>
    </source>
</evidence>